<reference evidence="4" key="1">
    <citation type="journal article" date="2019" name="Int. J. Syst. Evol. Microbiol.">
        <title>The Global Catalogue of Microorganisms (GCM) 10K type strain sequencing project: providing services to taxonomists for standard genome sequencing and annotation.</title>
        <authorList>
            <consortium name="The Broad Institute Genomics Platform"/>
            <consortium name="The Broad Institute Genome Sequencing Center for Infectious Disease"/>
            <person name="Wu L."/>
            <person name="Ma J."/>
        </authorList>
    </citation>
    <scope>NUCLEOTIDE SEQUENCE [LARGE SCALE GENOMIC DNA]</scope>
    <source>
        <strain evidence="4">JCM 18126</strain>
    </source>
</reference>
<evidence type="ECO:0000256" key="1">
    <source>
        <dbReference type="SAM" id="MobiDB-lite"/>
    </source>
</evidence>
<keyword evidence="2" id="KW-0812">Transmembrane</keyword>
<keyword evidence="2" id="KW-0472">Membrane</keyword>
<protein>
    <submittedName>
        <fullName evidence="3">DUF3043 domain-containing protein</fullName>
    </submittedName>
</protein>
<gene>
    <name evidence="3" type="ORF">GCM10023225_25800</name>
</gene>
<feature type="transmembrane region" description="Helical" evidence="2">
    <location>
        <begin position="135"/>
        <end position="157"/>
    </location>
</feature>
<keyword evidence="2" id="KW-1133">Transmembrane helix</keyword>
<sequence>MFGRAKEKTRPQQPGGTAGAPTPGPVPAKPGGKGRPTPSRSEAQARNRRPLVPADRKAARTAARQALREERARMQQALLTGDERHLPARDRGPRKRLARDVVDARHNLGEWFLVVALISLVLSSVTQAFGSLVLVWATTGLIYLMLAAVVVDSVLLSRRIKRAEVERFGDAERGVASYGVMRALQVRRLRRPVPQVKRGEQPR</sequence>
<evidence type="ECO:0000313" key="3">
    <source>
        <dbReference type="EMBL" id="GAA4986188.1"/>
    </source>
</evidence>
<evidence type="ECO:0000256" key="2">
    <source>
        <dbReference type="SAM" id="Phobius"/>
    </source>
</evidence>
<proteinExistence type="predicted"/>
<feature type="compositionally biased region" description="Low complexity" evidence="1">
    <location>
        <begin position="11"/>
        <end position="21"/>
    </location>
</feature>
<keyword evidence="4" id="KW-1185">Reference proteome</keyword>
<dbReference type="Pfam" id="PF11241">
    <property type="entry name" value="DUF3043"/>
    <property type="match status" value="1"/>
</dbReference>
<organism evidence="3 4">
    <name type="scientific">Kineococcus glutinatus</name>
    <dbReference type="NCBI Taxonomy" id="1070872"/>
    <lineage>
        <taxon>Bacteria</taxon>
        <taxon>Bacillati</taxon>
        <taxon>Actinomycetota</taxon>
        <taxon>Actinomycetes</taxon>
        <taxon>Kineosporiales</taxon>
        <taxon>Kineosporiaceae</taxon>
        <taxon>Kineococcus</taxon>
    </lineage>
</organism>
<dbReference type="Proteomes" id="UP001501195">
    <property type="component" value="Unassembled WGS sequence"/>
</dbReference>
<evidence type="ECO:0000313" key="4">
    <source>
        <dbReference type="Proteomes" id="UP001501195"/>
    </source>
</evidence>
<accession>A0ABP9I2J8</accession>
<feature type="transmembrane region" description="Helical" evidence="2">
    <location>
        <begin position="111"/>
        <end position="129"/>
    </location>
</feature>
<feature type="compositionally biased region" description="Basic and acidic residues" evidence="1">
    <location>
        <begin position="1"/>
        <end position="10"/>
    </location>
</feature>
<feature type="region of interest" description="Disordered" evidence="1">
    <location>
        <begin position="1"/>
        <end position="69"/>
    </location>
</feature>
<comment type="caution">
    <text evidence="3">The sequence shown here is derived from an EMBL/GenBank/DDBJ whole genome shotgun (WGS) entry which is preliminary data.</text>
</comment>
<dbReference type="InterPro" id="IPR021403">
    <property type="entry name" value="DUF3043"/>
</dbReference>
<dbReference type="EMBL" id="BAABIL010000413">
    <property type="protein sequence ID" value="GAA4986188.1"/>
    <property type="molecule type" value="Genomic_DNA"/>
</dbReference>
<dbReference type="RefSeq" id="WP_345713015.1">
    <property type="nucleotide sequence ID" value="NZ_BAABIL010000413.1"/>
</dbReference>
<name>A0ABP9I2J8_9ACTN</name>